<dbReference type="CDD" id="cd21372">
    <property type="entry name" value="cwf21_CWC21-like"/>
    <property type="match status" value="1"/>
</dbReference>
<dbReference type="OMA" id="MICIPVE"/>
<dbReference type="Pfam" id="PF08312">
    <property type="entry name" value="cwf21"/>
    <property type="match status" value="1"/>
</dbReference>
<feature type="compositionally biased region" description="Basic residues" evidence="8">
    <location>
        <begin position="379"/>
        <end position="389"/>
    </location>
</feature>
<evidence type="ECO:0000256" key="4">
    <source>
        <dbReference type="ARBA" id="ARBA00022728"/>
    </source>
</evidence>
<evidence type="ECO:0000313" key="11">
    <source>
        <dbReference type="Proteomes" id="UP000001449"/>
    </source>
</evidence>
<evidence type="ECO:0000256" key="2">
    <source>
        <dbReference type="ARBA" id="ARBA00005954"/>
    </source>
</evidence>
<reference evidence="10 11" key="1">
    <citation type="journal article" date="2004" name="Science">
        <title>The genome of the diatom Thalassiosira pseudonana: ecology, evolution, and metabolism.</title>
        <authorList>
            <person name="Armbrust E.V."/>
            <person name="Berges J.A."/>
            <person name="Bowler C."/>
            <person name="Green B.R."/>
            <person name="Martinez D."/>
            <person name="Putnam N.H."/>
            <person name="Zhou S."/>
            <person name="Allen A.E."/>
            <person name="Apt K.E."/>
            <person name="Bechner M."/>
            <person name="Brzezinski M.A."/>
            <person name="Chaal B.K."/>
            <person name="Chiovitti A."/>
            <person name="Davis A.K."/>
            <person name="Demarest M.S."/>
            <person name="Detter J.C."/>
            <person name="Glavina T."/>
            <person name="Goodstein D."/>
            <person name="Hadi M.Z."/>
            <person name="Hellsten U."/>
            <person name="Hildebrand M."/>
            <person name="Jenkins B.D."/>
            <person name="Jurka J."/>
            <person name="Kapitonov V.V."/>
            <person name="Kroger N."/>
            <person name="Lau W.W."/>
            <person name="Lane T.W."/>
            <person name="Larimer F.W."/>
            <person name="Lippmeier J.C."/>
            <person name="Lucas S."/>
            <person name="Medina M."/>
            <person name="Montsant A."/>
            <person name="Obornik M."/>
            <person name="Parker M.S."/>
            <person name="Palenik B."/>
            <person name="Pazour G.J."/>
            <person name="Richardson P.M."/>
            <person name="Rynearson T.A."/>
            <person name="Saito M.A."/>
            <person name="Schwartz D.C."/>
            <person name="Thamatrakoln K."/>
            <person name="Valentin K."/>
            <person name="Vardi A."/>
            <person name="Wilkerson F.P."/>
            <person name="Rokhsar D.S."/>
        </authorList>
    </citation>
    <scope>NUCLEOTIDE SEQUENCE [LARGE SCALE GENOMIC DNA]</scope>
    <source>
        <strain evidence="10 11">CCMP1335</strain>
    </source>
</reference>
<protein>
    <recommendedName>
        <fullName evidence="9">CWF21 domain-containing protein</fullName>
    </recommendedName>
</protein>
<dbReference type="HOGENOM" id="CLU_546922_0_0_1"/>
<dbReference type="GO" id="GO:0006397">
    <property type="term" value="P:mRNA processing"/>
    <property type="evidence" value="ECO:0007669"/>
    <property type="project" value="UniProtKB-KW"/>
</dbReference>
<feature type="region of interest" description="Disordered" evidence="8">
    <location>
        <begin position="1"/>
        <end position="57"/>
    </location>
</feature>
<feature type="compositionally biased region" description="Basic and acidic residues" evidence="8">
    <location>
        <begin position="458"/>
        <end position="476"/>
    </location>
</feature>
<feature type="domain" description="CWF21" evidence="9">
    <location>
        <begin position="73"/>
        <end position="119"/>
    </location>
</feature>
<feature type="region of interest" description="Disordered" evidence="8">
    <location>
        <begin position="138"/>
        <end position="476"/>
    </location>
</feature>
<proteinExistence type="inferred from homology"/>
<keyword evidence="3" id="KW-0507">mRNA processing</keyword>
<dbReference type="PANTHER" id="PTHR36562">
    <property type="entry name" value="SERINE/ARGININE REPETITIVE MATRIX 2"/>
    <property type="match status" value="1"/>
</dbReference>
<evidence type="ECO:0000256" key="6">
    <source>
        <dbReference type="ARBA" id="ARBA00023242"/>
    </source>
</evidence>
<feature type="compositionally biased region" description="Basic and acidic residues" evidence="8">
    <location>
        <begin position="191"/>
        <end position="226"/>
    </location>
</feature>
<dbReference type="eggNOG" id="KOG1869">
    <property type="taxonomic scope" value="Eukaryota"/>
</dbReference>
<reference evidence="10 11" key="2">
    <citation type="journal article" date="2008" name="Nature">
        <title>The Phaeodactylum genome reveals the evolutionary history of diatom genomes.</title>
        <authorList>
            <person name="Bowler C."/>
            <person name="Allen A.E."/>
            <person name="Badger J.H."/>
            <person name="Grimwood J."/>
            <person name="Jabbari K."/>
            <person name="Kuo A."/>
            <person name="Maheswari U."/>
            <person name="Martens C."/>
            <person name="Maumus F."/>
            <person name="Otillar R.P."/>
            <person name="Rayko E."/>
            <person name="Salamov A."/>
            <person name="Vandepoele K."/>
            <person name="Beszteri B."/>
            <person name="Gruber A."/>
            <person name="Heijde M."/>
            <person name="Katinka M."/>
            <person name="Mock T."/>
            <person name="Valentin K."/>
            <person name="Verret F."/>
            <person name="Berges J.A."/>
            <person name="Brownlee C."/>
            <person name="Cadoret J.P."/>
            <person name="Chiovitti A."/>
            <person name="Choi C.J."/>
            <person name="Coesel S."/>
            <person name="De Martino A."/>
            <person name="Detter J.C."/>
            <person name="Durkin C."/>
            <person name="Falciatore A."/>
            <person name="Fournet J."/>
            <person name="Haruta M."/>
            <person name="Huysman M.J."/>
            <person name="Jenkins B.D."/>
            <person name="Jiroutova K."/>
            <person name="Jorgensen R.E."/>
            <person name="Joubert Y."/>
            <person name="Kaplan A."/>
            <person name="Kroger N."/>
            <person name="Kroth P.G."/>
            <person name="La Roche J."/>
            <person name="Lindquist E."/>
            <person name="Lommer M."/>
            <person name="Martin-Jezequel V."/>
            <person name="Lopez P.J."/>
            <person name="Lucas S."/>
            <person name="Mangogna M."/>
            <person name="McGinnis K."/>
            <person name="Medlin L.K."/>
            <person name="Montsant A."/>
            <person name="Oudot-Le Secq M.P."/>
            <person name="Napoli C."/>
            <person name="Obornik M."/>
            <person name="Parker M.S."/>
            <person name="Petit J.L."/>
            <person name="Porcel B.M."/>
            <person name="Poulsen N."/>
            <person name="Robison M."/>
            <person name="Rychlewski L."/>
            <person name="Rynearson T.A."/>
            <person name="Schmutz J."/>
            <person name="Shapiro H."/>
            <person name="Siaut M."/>
            <person name="Stanley M."/>
            <person name="Sussman M.R."/>
            <person name="Taylor A.R."/>
            <person name="Vardi A."/>
            <person name="von Dassow P."/>
            <person name="Vyverman W."/>
            <person name="Willis A."/>
            <person name="Wyrwicz L.S."/>
            <person name="Rokhsar D.S."/>
            <person name="Weissenbach J."/>
            <person name="Armbrust E.V."/>
            <person name="Green B.R."/>
            <person name="Van de Peer Y."/>
            <person name="Grigoriev I.V."/>
        </authorList>
    </citation>
    <scope>NUCLEOTIDE SEQUENCE [LARGE SCALE GENOMIC DNA]</scope>
    <source>
        <strain evidence="10 11">CCMP1335</strain>
    </source>
</reference>
<dbReference type="PaxDb" id="35128-Thaps21700"/>
<keyword evidence="5" id="KW-0508">mRNA splicing</keyword>
<dbReference type="GO" id="GO:0005681">
    <property type="term" value="C:spliceosomal complex"/>
    <property type="evidence" value="ECO:0007669"/>
    <property type="project" value="UniProtKB-KW"/>
</dbReference>
<feature type="compositionally biased region" description="Polar residues" evidence="8">
    <location>
        <begin position="10"/>
        <end position="19"/>
    </location>
</feature>
<dbReference type="GO" id="GO:0005634">
    <property type="term" value="C:nucleus"/>
    <property type="evidence" value="ECO:0000318"/>
    <property type="project" value="GO_Central"/>
</dbReference>
<dbReference type="EMBL" id="CM000640">
    <property type="protein sequence ID" value="EED93708.1"/>
    <property type="molecule type" value="Genomic_DNA"/>
</dbReference>
<comment type="similarity">
    <text evidence="2">Belongs to the CWC21 family.</text>
</comment>
<evidence type="ECO:0000256" key="1">
    <source>
        <dbReference type="ARBA" id="ARBA00004123"/>
    </source>
</evidence>
<evidence type="ECO:0000256" key="3">
    <source>
        <dbReference type="ARBA" id="ARBA00022664"/>
    </source>
</evidence>
<dbReference type="Gene3D" id="6.10.140.420">
    <property type="match status" value="1"/>
</dbReference>
<organism evidence="10 11">
    <name type="scientific">Thalassiosira pseudonana</name>
    <name type="common">Marine diatom</name>
    <name type="synonym">Cyclotella nana</name>
    <dbReference type="NCBI Taxonomy" id="35128"/>
    <lineage>
        <taxon>Eukaryota</taxon>
        <taxon>Sar</taxon>
        <taxon>Stramenopiles</taxon>
        <taxon>Ochrophyta</taxon>
        <taxon>Bacillariophyta</taxon>
        <taxon>Coscinodiscophyceae</taxon>
        <taxon>Thalassiosirophycidae</taxon>
        <taxon>Thalassiosirales</taxon>
        <taxon>Thalassiosiraceae</taxon>
        <taxon>Thalassiosira</taxon>
    </lineage>
</organism>
<dbReference type="PANTHER" id="PTHR36562:SF5">
    <property type="entry name" value="SERINE_ARGININE REPETITIVE MATRIX 2"/>
    <property type="match status" value="1"/>
</dbReference>
<evidence type="ECO:0000256" key="7">
    <source>
        <dbReference type="SAM" id="Coils"/>
    </source>
</evidence>
<dbReference type="AlphaFoldDB" id="B8BXH8"/>
<keyword evidence="6" id="KW-0539">Nucleus</keyword>
<evidence type="ECO:0000256" key="8">
    <source>
        <dbReference type="SAM" id="MobiDB-lite"/>
    </source>
</evidence>
<feature type="coiled-coil region" evidence="7">
    <location>
        <begin position="78"/>
        <end position="135"/>
    </location>
</feature>
<dbReference type="RefSeq" id="XP_002288272.1">
    <property type="nucleotide sequence ID" value="XM_002288236.1"/>
</dbReference>
<accession>B8BXH8</accession>
<dbReference type="STRING" id="35128.B8BXH8"/>
<comment type="subcellular location">
    <subcellularLocation>
        <location evidence="1">Nucleus</location>
    </subcellularLocation>
</comment>
<dbReference type="KEGG" id="tps:THAPSDRAFT_21700"/>
<keyword evidence="11" id="KW-1185">Reference proteome</keyword>
<dbReference type="InterPro" id="IPR013170">
    <property type="entry name" value="mRNA_splic_Cwf21_dom"/>
</dbReference>
<evidence type="ECO:0000259" key="9">
    <source>
        <dbReference type="SMART" id="SM01115"/>
    </source>
</evidence>
<sequence>MYNGIGLQSVRGTATSGHVQHNAGHVRNSSRRHRTWRNATDGRRDGGGPGRGGNGKRHLLTEEALKDGASSLALHEKKRQLEVRLLELRDRLEEEGRLNDDDIDLEVGYERKRTLERWENEEKENERRRQMVLERQQAQLKHAEGGGEDGEEGVKLITQGGDDDGSAADKEKDGDNEKEPTKQQHNNNNNRSDKWERDRRWDNSDRNRRYDNGDRNRGRHRDDRGRGGKNAQAQMVFQEERNEKLRDAFGIRGDQHKEGEAFDRELQQAKRDEKQKRKEQAAKAQRKAERAKIREEKRLAKQQRKDEKKLARSGGEGDGDGKAKVKKEGSKRRGGRKGRARSRSSSSDSSRSSRSYSGSSRSSYSSYSSSSYSSDSGGRKTRGRGKRGRSYSSSSSGSRSRSSSFSSRSRSRSESKGRRHDKKIRKGDDTRKSAESPPPAAVDKGEKDIEPVAQTAGTRKDPPEDRKQRGPGERGAIRIRRIAGVLVAAVIAGGKAADD</sequence>
<dbReference type="InterPro" id="IPR051372">
    <property type="entry name" value="CWC21"/>
</dbReference>
<gene>
    <name evidence="10" type="ORF">THAPSDRAFT_21700</name>
</gene>
<dbReference type="InParanoid" id="B8BXH8"/>
<dbReference type="GO" id="GO:0008380">
    <property type="term" value="P:RNA splicing"/>
    <property type="evidence" value="ECO:0007669"/>
    <property type="project" value="UniProtKB-KW"/>
</dbReference>
<feature type="compositionally biased region" description="Low complexity" evidence="8">
    <location>
        <begin position="343"/>
        <end position="376"/>
    </location>
</feature>
<dbReference type="SMART" id="SM01115">
    <property type="entry name" value="cwf21"/>
    <property type="match status" value="1"/>
</dbReference>
<feature type="compositionally biased region" description="Basic and acidic residues" evidence="8">
    <location>
        <begin position="319"/>
        <end position="328"/>
    </location>
</feature>
<feature type="compositionally biased region" description="Low complexity" evidence="8">
    <location>
        <begin position="390"/>
        <end position="408"/>
    </location>
</feature>
<feature type="compositionally biased region" description="Basic and acidic residues" evidence="8">
    <location>
        <begin position="238"/>
        <end position="310"/>
    </location>
</feature>
<keyword evidence="7" id="KW-0175">Coiled coil</keyword>
<keyword evidence="4" id="KW-0747">Spliceosome</keyword>
<feature type="compositionally biased region" description="Basic and acidic residues" evidence="8">
    <location>
        <begin position="167"/>
        <end position="182"/>
    </location>
</feature>
<evidence type="ECO:0000256" key="5">
    <source>
        <dbReference type="ARBA" id="ARBA00023187"/>
    </source>
</evidence>
<evidence type="ECO:0000313" key="10">
    <source>
        <dbReference type="EMBL" id="EED93708.1"/>
    </source>
</evidence>
<dbReference type="Proteomes" id="UP000001449">
    <property type="component" value="Chromosome 3"/>
</dbReference>
<dbReference type="GeneID" id="7444729"/>
<name>B8BXH8_THAPS</name>
<feature type="compositionally biased region" description="Basic residues" evidence="8">
    <location>
        <begin position="329"/>
        <end position="342"/>
    </location>
</feature>